<sequence>MGAHEIRERLGGVSRQRAYQITSRPDFPPPVANLAQGKIWHAKDVEAWMIAHDRPLTDTRPLPR</sequence>
<accession>A0A1I2ICC7</accession>
<dbReference type="EMBL" id="FONV01000009">
    <property type="protein sequence ID" value="SFF38767.1"/>
    <property type="molecule type" value="Genomic_DNA"/>
</dbReference>
<dbReference type="OrthoDB" id="3789221at2"/>
<reference evidence="1 2" key="1">
    <citation type="submission" date="2016-10" db="EMBL/GenBank/DDBJ databases">
        <authorList>
            <person name="de Groot N.N."/>
        </authorList>
    </citation>
    <scope>NUCLEOTIDE SEQUENCE [LARGE SCALE GENOMIC DNA]</scope>
    <source>
        <strain evidence="1 2">DSM 43019</strain>
    </source>
</reference>
<gene>
    <name evidence="1" type="ORF">SAMN05421541_109450</name>
</gene>
<proteinExistence type="predicted"/>
<keyword evidence="2" id="KW-1185">Reference proteome</keyword>
<evidence type="ECO:0008006" key="3">
    <source>
        <dbReference type="Google" id="ProtNLM"/>
    </source>
</evidence>
<evidence type="ECO:0000313" key="2">
    <source>
        <dbReference type="Proteomes" id="UP000199645"/>
    </source>
</evidence>
<protein>
    <recommendedName>
        <fullName evidence="3">Prophage CP4-57 regulatory protein (AlpA)</fullName>
    </recommendedName>
</protein>
<dbReference type="Proteomes" id="UP000199645">
    <property type="component" value="Unassembled WGS sequence"/>
</dbReference>
<dbReference type="AlphaFoldDB" id="A0A1I2ICC7"/>
<organism evidence="1 2">
    <name type="scientific">Actinoplanes philippinensis</name>
    <dbReference type="NCBI Taxonomy" id="35752"/>
    <lineage>
        <taxon>Bacteria</taxon>
        <taxon>Bacillati</taxon>
        <taxon>Actinomycetota</taxon>
        <taxon>Actinomycetes</taxon>
        <taxon>Micromonosporales</taxon>
        <taxon>Micromonosporaceae</taxon>
        <taxon>Actinoplanes</taxon>
    </lineage>
</organism>
<dbReference type="RefSeq" id="WP_093618302.1">
    <property type="nucleotide sequence ID" value="NZ_BOMT01000052.1"/>
</dbReference>
<name>A0A1I2ICC7_9ACTN</name>
<dbReference type="STRING" id="35752.SAMN05421541_109450"/>
<evidence type="ECO:0000313" key="1">
    <source>
        <dbReference type="EMBL" id="SFF38767.1"/>
    </source>
</evidence>